<protein>
    <submittedName>
        <fullName evidence="2">Uncharacterized protein</fullName>
    </submittedName>
</protein>
<evidence type="ECO:0000256" key="1">
    <source>
        <dbReference type="SAM" id="MobiDB-lite"/>
    </source>
</evidence>
<gene>
    <name evidence="2" type="ORF">OSJNBa0023H09.9</name>
</gene>
<feature type="region of interest" description="Disordered" evidence="1">
    <location>
        <begin position="1"/>
        <end position="40"/>
    </location>
</feature>
<sequence length="68" mass="7010">MAEFDGGVDEVALGRANPKTTTARLGGGASGGRRRGEGGGELAKRCGWAAFNSSSLSQVASSSEWWLH</sequence>
<evidence type="ECO:0000313" key="2">
    <source>
        <dbReference type="EMBL" id="AAQ56499.1"/>
    </source>
</evidence>
<organism evidence="2">
    <name type="scientific">Oryza sativa subsp. japonica</name>
    <name type="common">Rice</name>
    <dbReference type="NCBI Taxonomy" id="39947"/>
    <lineage>
        <taxon>Eukaryota</taxon>
        <taxon>Viridiplantae</taxon>
        <taxon>Streptophyta</taxon>
        <taxon>Embryophyta</taxon>
        <taxon>Tracheophyta</taxon>
        <taxon>Spermatophyta</taxon>
        <taxon>Magnoliopsida</taxon>
        <taxon>Liliopsida</taxon>
        <taxon>Poales</taxon>
        <taxon>Poaceae</taxon>
        <taxon>BOP clade</taxon>
        <taxon>Oryzoideae</taxon>
        <taxon>Oryzeae</taxon>
        <taxon>Oryzinae</taxon>
        <taxon>Oryza</taxon>
        <taxon>Oryza sativa</taxon>
    </lineage>
</organism>
<proteinExistence type="predicted"/>
<reference evidence="2" key="1">
    <citation type="journal article" date="2004" name="Nat. Genet.">
        <title>Sequencing of a rice centromere uncovers active genes.</title>
        <authorList>
            <person name="Nagaki K."/>
            <person name="Cheng Z."/>
            <person name="Ouyang S."/>
            <person name="Talbert P.B."/>
            <person name="Kim M."/>
            <person name="Jones K.M."/>
            <person name="Henikoff S."/>
            <person name="Buell C.R."/>
            <person name="Jiang J."/>
        </authorList>
    </citation>
    <scope>NUCLEOTIDE SEQUENCE</scope>
</reference>
<dbReference type="EMBL" id="AY360391">
    <property type="protein sequence ID" value="AAQ56499.1"/>
    <property type="molecule type" value="Genomic_DNA"/>
</dbReference>
<dbReference type="AlphaFoldDB" id="Q6UU88"/>
<name>Q6UU88_ORYSJ</name>
<accession>Q6UU88</accession>